<dbReference type="EMBL" id="BK014970">
    <property type="protein sequence ID" value="DAD84964.1"/>
    <property type="molecule type" value="Genomic_DNA"/>
</dbReference>
<organism evidence="2">
    <name type="scientific">Siphoviridae sp. ctD6g5</name>
    <dbReference type="NCBI Taxonomy" id="2826196"/>
    <lineage>
        <taxon>Viruses</taxon>
        <taxon>Duplodnaviria</taxon>
        <taxon>Heunggongvirae</taxon>
        <taxon>Uroviricota</taxon>
        <taxon>Caudoviricetes</taxon>
    </lineage>
</organism>
<evidence type="ECO:0000313" key="2">
    <source>
        <dbReference type="EMBL" id="DAD84964.1"/>
    </source>
</evidence>
<dbReference type="PROSITE" id="PS51782">
    <property type="entry name" value="LYSM"/>
    <property type="match status" value="1"/>
</dbReference>
<feature type="domain" description="LysM" evidence="1">
    <location>
        <begin position="181"/>
        <end position="230"/>
    </location>
</feature>
<dbReference type="Pfam" id="PF01476">
    <property type="entry name" value="LysM"/>
    <property type="match status" value="1"/>
</dbReference>
<dbReference type="InterPro" id="IPR052196">
    <property type="entry name" value="Bact_Kbp"/>
</dbReference>
<protein>
    <submittedName>
        <fullName evidence="2">Tail assembly protein</fullName>
    </submittedName>
</protein>
<reference evidence="2" key="1">
    <citation type="journal article" date="2021" name="Proc. Natl. Acad. Sci. U.S.A.">
        <title>A Catalog of Tens of Thousands of Viruses from Human Metagenomes Reveals Hidden Associations with Chronic Diseases.</title>
        <authorList>
            <person name="Tisza M.J."/>
            <person name="Buck C.B."/>
        </authorList>
    </citation>
    <scope>NUCLEOTIDE SEQUENCE</scope>
    <source>
        <strain evidence="2">CtD6g5</strain>
    </source>
</reference>
<name>A0A8S5MRX5_9CAUD</name>
<dbReference type="InterPro" id="IPR036779">
    <property type="entry name" value="LysM_dom_sf"/>
</dbReference>
<dbReference type="PANTHER" id="PTHR34700">
    <property type="entry name" value="POTASSIUM BINDING PROTEIN KBP"/>
    <property type="match status" value="1"/>
</dbReference>
<accession>A0A8S5MRX5</accession>
<evidence type="ECO:0000259" key="1">
    <source>
        <dbReference type="PROSITE" id="PS51782"/>
    </source>
</evidence>
<dbReference type="Gene3D" id="3.10.350.10">
    <property type="entry name" value="LysM domain"/>
    <property type="match status" value="1"/>
</dbReference>
<sequence>MGKGYDFYLGQCLLPVTPEKLDIRINNKNNTVSLINEGEINILKTAGLTDIEFECDIPQVARPTAVYASGFIGASYFLEYFEKLKIGKTPFQFIVCRKLPNGKPLFNTNIKVTMEDYRITESAGNGFDVTVKIRMKQYRNYGTKSIAVQGTVTTGGSTATYTANVEPTRSRESAPNTKKNRNYTVRKNESLFNIAKEQYGDGGKFAMLYNANKDKITDPTNIKPGTVLVLPAI</sequence>
<dbReference type="PANTHER" id="PTHR34700:SF4">
    <property type="entry name" value="PHAGE-LIKE ELEMENT PBSX PROTEIN XKDP"/>
    <property type="match status" value="1"/>
</dbReference>
<dbReference type="CDD" id="cd00118">
    <property type="entry name" value="LysM"/>
    <property type="match status" value="1"/>
</dbReference>
<dbReference type="SMART" id="SM00257">
    <property type="entry name" value="LysM"/>
    <property type="match status" value="1"/>
</dbReference>
<dbReference type="InterPro" id="IPR018392">
    <property type="entry name" value="LysM"/>
</dbReference>
<proteinExistence type="predicted"/>